<evidence type="ECO:0000256" key="3">
    <source>
        <dbReference type="ARBA" id="ARBA00022679"/>
    </source>
</evidence>
<name>A0A3A1NH42_9FLAO</name>
<dbReference type="FunFam" id="3.40.1190.20:FF:000003">
    <property type="entry name" value="Phosphomethylpyrimidine kinase ThiD"/>
    <property type="match status" value="1"/>
</dbReference>
<evidence type="ECO:0000256" key="6">
    <source>
        <dbReference type="ARBA" id="ARBA00022840"/>
    </source>
</evidence>
<dbReference type="RefSeq" id="WP_119606328.1">
    <property type="nucleotide sequence ID" value="NZ_QXFH01000023.1"/>
</dbReference>
<evidence type="ECO:0000259" key="7">
    <source>
        <dbReference type="Pfam" id="PF08543"/>
    </source>
</evidence>
<organism evidence="8 9">
    <name type="scientific">Flagellimonas lutimaris</name>
    <dbReference type="NCBI Taxonomy" id="475082"/>
    <lineage>
        <taxon>Bacteria</taxon>
        <taxon>Pseudomonadati</taxon>
        <taxon>Bacteroidota</taxon>
        <taxon>Flavobacteriia</taxon>
        <taxon>Flavobacteriales</taxon>
        <taxon>Flavobacteriaceae</taxon>
        <taxon>Flagellimonas</taxon>
    </lineage>
</organism>
<dbReference type="GO" id="GO:0005829">
    <property type="term" value="C:cytosol"/>
    <property type="evidence" value="ECO:0007669"/>
    <property type="project" value="TreeGrafter"/>
</dbReference>
<comment type="pathway">
    <text evidence="1">Cofactor biosynthesis; thiamine diphosphate biosynthesis.</text>
</comment>
<sequence length="285" mass="30702">MKTYTYPSVLAIAGFDGSGGAGIQADIKTISALGCYATTVLTALPVQNTQGVRNIYPISVEAVGKQIEAIMDDIMPAAIKIGMVHTPKLVATITKTLEKYPKIPIVFDPVMVATSGHRLIEEATIAALSKQLLPIATIITPNMDEAALLANMEVKTLEDMRIAGEYILGMGSKSVLMKGGHQETERITSLFFDLNEGCVPFESTKIRTNNTHGSGCSLSSAIATYLAQGETLINAVASGQSYVHDAIDHGKNVRTGKGNGPLNHFFNPKKMIKYEMDRTDLEKNR</sequence>
<evidence type="ECO:0000256" key="4">
    <source>
        <dbReference type="ARBA" id="ARBA00022741"/>
    </source>
</evidence>
<dbReference type="CDD" id="cd01169">
    <property type="entry name" value="HMPP_kinase"/>
    <property type="match status" value="1"/>
</dbReference>
<keyword evidence="6" id="KW-0067">ATP-binding</keyword>
<dbReference type="OrthoDB" id="9810880at2"/>
<dbReference type="GO" id="GO:0008902">
    <property type="term" value="F:hydroxymethylpyrimidine kinase activity"/>
    <property type="evidence" value="ECO:0007669"/>
    <property type="project" value="UniProtKB-EC"/>
</dbReference>
<keyword evidence="4" id="KW-0547">Nucleotide-binding</keyword>
<gene>
    <name evidence="8" type="primary">thiD</name>
    <name evidence="8" type="ORF">D2V08_01225</name>
</gene>
<dbReference type="EMBL" id="QXFH01000023">
    <property type="protein sequence ID" value="RIV37511.1"/>
    <property type="molecule type" value="Genomic_DNA"/>
</dbReference>
<dbReference type="Gene3D" id="3.40.1190.20">
    <property type="match status" value="1"/>
</dbReference>
<comment type="caution">
    <text evidence="8">The sequence shown here is derived from an EMBL/GenBank/DDBJ whole genome shotgun (WGS) entry which is preliminary data.</text>
</comment>
<evidence type="ECO:0000313" key="9">
    <source>
        <dbReference type="Proteomes" id="UP000266067"/>
    </source>
</evidence>
<keyword evidence="5 8" id="KW-0418">Kinase</keyword>
<dbReference type="GO" id="GO:0008972">
    <property type="term" value="F:phosphomethylpyrimidine kinase activity"/>
    <property type="evidence" value="ECO:0007669"/>
    <property type="project" value="InterPro"/>
</dbReference>
<dbReference type="PANTHER" id="PTHR20858:SF17">
    <property type="entry name" value="HYDROXYMETHYLPYRIMIDINE_PHOSPHOMETHYLPYRIMIDINE KINASE THI20-RELATED"/>
    <property type="match status" value="1"/>
</dbReference>
<dbReference type="AlphaFoldDB" id="A0A3A1NH42"/>
<keyword evidence="9" id="KW-1185">Reference proteome</keyword>
<keyword evidence="3 8" id="KW-0808">Transferase</keyword>
<reference evidence="8 9" key="1">
    <citation type="submission" date="2018-08" db="EMBL/GenBank/DDBJ databases">
        <title>Proposal of Muricauda 72 sp.nov. and Muricauda NH166 sp.nov., isolated from seawater.</title>
        <authorList>
            <person name="Cheng H."/>
            <person name="Wu Y.-H."/>
            <person name="Guo L.-L."/>
            <person name="Xu X.-W."/>
        </authorList>
    </citation>
    <scope>NUCLEOTIDE SEQUENCE [LARGE SCALE GENOMIC DNA]</scope>
    <source>
        <strain evidence="8 9">KCTC 22173</strain>
    </source>
</reference>
<dbReference type="InterPro" id="IPR029056">
    <property type="entry name" value="Ribokinase-like"/>
</dbReference>
<dbReference type="PANTHER" id="PTHR20858">
    <property type="entry name" value="PHOSPHOMETHYLPYRIMIDINE KINASE"/>
    <property type="match status" value="1"/>
</dbReference>
<evidence type="ECO:0000313" key="8">
    <source>
        <dbReference type="EMBL" id="RIV37511.1"/>
    </source>
</evidence>
<dbReference type="SUPFAM" id="SSF53613">
    <property type="entry name" value="Ribokinase-like"/>
    <property type="match status" value="1"/>
</dbReference>
<dbReference type="GO" id="GO:0009228">
    <property type="term" value="P:thiamine biosynthetic process"/>
    <property type="evidence" value="ECO:0007669"/>
    <property type="project" value="InterPro"/>
</dbReference>
<dbReference type="Proteomes" id="UP000266067">
    <property type="component" value="Unassembled WGS sequence"/>
</dbReference>
<evidence type="ECO:0000256" key="2">
    <source>
        <dbReference type="ARBA" id="ARBA00012135"/>
    </source>
</evidence>
<dbReference type="InterPro" id="IPR013749">
    <property type="entry name" value="PM/HMP-P_kinase-1"/>
</dbReference>
<evidence type="ECO:0000256" key="5">
    <source>
        <dbReference type="ARBA" id="ARBA00022777"/>
    </source>
</evidence>
<dbReference type="InterPro" id="IPR004399">
    <property type="entry name" value="HMP/HMP-P_kinase_dom"/>
</dbReference>
<proteinExistence type="predicted"/>
<accession>A0A3A1NH42</accession>
<dbReference type="Pfam" id="PF08543">
    <property type="entry name" value="Phos_pyr_kin"/>
    <property type="match status" value="1"/>
</dbReference>
<dbReference type="EC" id="2.7.1.49" evidence="2"/>
<dbReference type="NCBIfam" id="TIGR00097">
    <property type="entry name" value="HMP-P_kinase"/>
    <property type="match status" value="1"/>
</dbReference>
<feature type="domain" description="Pyridoxamine kinase/Phosphomethylpyrimidine kinase" evidence="7">
    <location>
        <begin position="16"/>
        <end position="263"/>
    </location>
</feature>
<dbReference type="GO" id="GO:0005524">
    <property type="term" value="F:ATP binding"/>
    <property type="evidence" value="ECO:0007669"/>
    <property type="project" value="UniProtKB-KW"/>
</dbReference>
<evidence type="ECO:0000256" key="1">
    <source>
        <dbReference type="ARBA" id="ARBA00004948"/>
    </source>
</evidence>
<protein>
    <recommendedName>
        <fullName evidence="2">hydroxymethylpyrimidine kinase</fullName>
        <ecNumber evidence="2">2.7.1.49</ecNumber>
    </recommendedName>
</protein>